<dbReference type="PANTHER" id="PTHR39210:SF1">
    <property type="entry name" value="HEPARIN-SULFATE LYASE"/>
    <property type="match status" value="1"/>
</dbReference>
<evidence type="ECO:0000259" key="6">
    <source>
        <dbReference type="Pfam" id="PF07940"/>
    </source>
</evidence>
<comment type="subcellular location">
    <subcellularLocation>
        <location evidence="1">Periplasm</location>
    </subcellularLocation>
</comment>
<comment type="caution">
    <text evidence="8">The sequence shown here is derived from an EMBL/GenBank/DDBJ whole genome shotgun (WGS) entry which is preliminary data.</text>
</comment>
<dbReference type="Gene3D" id="2.70.98.70">
    <property type="match status" value="1"/>
</dbReference>
<feature type="domain" description="Heparin-sulfate lyase N-terminal" evidence="7">
    <location>
        <begin position="588"/>
        <end position="661"/>
    </location>
</feature>
<keyword evidence="3" id="KW-0574">Periplasm</keyword>
<feature type="compositionally biased region" description="Basic and acidic residues" evidence="5">
    <location>
        <begin position="144"/>
        <end position="155"/>
    </location>
</feature>
<dbReference type="InterPro" id="IPR012480">
    <property type="entry name" value="Hepar_II_III_C"/>
</dbReference>
<dbReference type="InterPro" id="IPR031680">
    <property type="entry name" value="Hepar_II_III_N"/>
</dbReference>
<keyword evidence="4 8" id="KW-0456">Lyase</keyword>
<evidence type="ECO:0000313" key="9">
    <source>
        <dbReference type="Proteomes" id="UP001594351"/>
    </source>
</evidence>
<accession>A0ABV6YWG1</accession>
<evidence type="ECO:0000256" key="5">
    <source>
        <dbReference type="SAM" id="MobiDB-lite"/>
    </source>
</evidence>
<name>A0ABV6YWG1_UNCC1</name>
<evidence type="ECO:0000256" key="3">
    <source>
        <dbReference type="ARBA" id="ARBA00022764"/>
    </source>
</evidence>
<dbReference type="EMBL" id="JBHPBY010000106">
    <property type="protein sequence ID" value="MFC1850539.1"/>
    <property type="molecule type" value="Genomic_DNA"/>
</dbReference>
<feature type="region of interest" description="Disordered" evidence="5">
    <location>
        <begin position="144"/>
        <end position="188"/>
    </location>
</feature>
<keyword evidence="9" id="KW-1185">Reference proteome</keyword>
<keyword evidence="2" id="KW-0732">Signal</keyword>
<dbReference type="GO" id="GO:0016829">
    <property type="term" value="F:lyase activity"/>
    <property type="evidence" value="ECO:0007669"/>
    <property type="project" value="UniProtKB-KW"/>
</dbReference>
<proteinExistence type="predicted"/>
<evidence type="ECO:0000256" key="1">
    <source>
        <dbReference type="ARBA" id="ARBA00004418"/>
    </source>
</evidence>
<dbReference type="Pfam" id="PF16889">
    <property type="entry name" value="Hepar_II_III_N"/>
    <property type="match status" value="1"/>
</dbReference>
<protein>
    <submittedName>
        <fullName evidence="8">Alginate lyase family protein</fullName>
    </submittedName>
</protein>
<organism evidence="8 9">
    <name type="scientific">candidate division CSSED10-310 bacterium</name>
    <dbReference type="NCBI Taxonomy" id="2855610"/>
    <lineage>
        <taxon>Bacteria</taxon>
        <taxon>Bacteria division CSSED10-310</taxon>
    </lineage>
</organism>
<evidence type="ECO:0000259" key="7">
    <source>
        <dbReference type="Pfam" id="PF16889"/>
    </source>
</evidence>
<dbReference type="InterPro" id="IPR008929">
    <property type="entry name" value="Chondroitin_lyas"/>
</dbReference>
<evidence type="ECO:0000313" key="8">
    <source>
        <dbReference type="EMBL" id="MFC1850539.1"/>
    </source>
</evidence>
<dbReference type="Proteomes" id="UP001594351">
    <property type="component" value="Unassembled WGS sequence"/>
</dbReference>
<dbReference type="Gene3D" id="1.50.10.100">
    <property type="entry name" value="Chondroitin AC/alginate lyase"/>
    <property type="match status" value="1"/>
</dbReference>
<dbReference type="PANTHER" id="PTHR39210">
    <property type="entry name" value="HEPARIN-SULFATE LYASE"/>
    <property type="match status" value="1"/>
</dbReference>
<reference evidence="8 9" key="1">
    <citation type="submission" date="2024-09" db="EMBL/GenBank/DDBJ databases">
        <title>Laminarin stimulates single cell rates of sulfate reduction while oxygen inhibits transcriptomic activity in coastal marine sediment.</title>
        <authorList>
            <person name="Lindsay M."/>
            <person name="Orcutt B."/>
            <person name="Emerson D."/>
            <person name="Stepanauskas R."/>
            <person name="D'Angelo T."/>
        </authorList>
    </citation>
    <scope>NUCLEOTIDE SEQUENCE [LARGE SCALE GENOMIC DNA]</scope>
    <source>
        <strain evidence="8">SAG AM-311-K15</strain>
    </source>
</reference>
<evidence type="ECO:0000256" key="4">
    <source>
        <dbReference type="ARBA" id="ARBA00023239"/>
    </source>
</evidence>
<gene>
    <name evidence="8" type="ORF">ACFL27_10140</name>
</gene>
<feature type="domain" description="Heparinase II/III-like C-terminal" evidence="6">
    <location>
        <begin position="740"/>
        <end position="942"/>
    </location>
</feature>
<feature type="compositionally biased region" description="Polar residues" evidence="5">
    <location>
        <begin position="177"/>
        <end position="188"/>
    </location>
</feature>
<dbReference type="PROSITE" id="PS51257">
    <property type="entry name" value="PROKAR_LIPOPROTEIN"/>
    <property type="match status" value="1"/>
</dbReference>
<evidence type="ECO:0000256" key="2">
    <source>
        <dbReference type="ARBA" id="ARBA00022729"/>
    </source>
</evidence>
<sequence>MLQFQWKFLPLFLIWIFFTGCSQEEDTISLSGDWYFEMTVSFGSPGTAVASITIEVPYPVSIQGFASYEGPNGVDDYCQAQGLISGWIEDETFIFYFVDQDSSDFTIQFSGSRTDQGHLTGVFNAFLREKTWFHGVFRASPRRENTQLRHREATHKTTPSPPGSEGLILPSPWDSRTGPQGSFSNQNQDLNDTHVIFEDFEDTSDCSGLHRSDFSYEGTYSGLWANPPSGGFSFDMQQHVNIWSPYNRLDFWLWIQTESSPSGLSIRLQITGQKNAANWTAVHDVFLNSGPRWQRNVIYFSDFEPPLPVAENWTVTDFSIALLPGGQSSCQIYCDQMRLSDERWFIPILLENGVLLASASNVAVLLEQWEQAQYGALVRSLNEYFRQDRLFPRYDQRYSSFTVEKNNCYSEYRYPFPPNSCHWAGTSFRGQDDNYNIDWLIWENYGREQVTNEQTRYLFWQWNDRFNRHYILSQLAAGITHQGTMDSDGLPVTEADRRRWQEIFHELLADWLYDFPEVKDDVQWGEPAFTVGGDITTAIRTEQWFKMLFLLTDDYISLPAWQYFDCLKILYRQGLLSATNILSNWKPHNSTALQAFSLYGTGFLYPEFNAAGPEWRQIAIEAVRGMSFPDGANLEASTNYHILSLNFINHFFELNDYNELTAMDGWATELQPILEERIRMHLYLWGIARLVPQSPLTASQAIPQRYYVPAINDGLGSGIEVTANIEWLLAKQDQIEFPDTASLYFPDVGQMVIRSGREEADIYLLFDCGPFGSGAHGHQDKLSFVLAAYGRNLICDPGGWGGSNQDWDRSAMHNTITVDDYGQIRPYLDSYTTNDNDNVWHSESEMDIAGGVYNQGYGMIIQGQTIPVLNITHQRWLEFHKNTPEPYFILTDITEAYDRKPHTFKVYFHFHPQEAALKEDLKVDNQGLQTKAGNITIEALSQNGQWFTENRLITNGYQYGNVQSAATAYYEVTSITPTTTIVFQVMPHRL</sequence>
<dbReference type="Pfam" id="PF07940">
    <property type="entry name" value="Hepar_II_III_C"/>
    <property type="match status" value="1"/>
</dbReference>